<dbReference type="STRING" id="1817772.A2527_05530"/>
<comment type="caution">
    <text evidence="2">The sequence shown here is derived from an EMBL/GenBank/DDBJ whole genome shotgun (WGS) entry which is preliminary data.</text>
</comment>
<feature type="domain" description="Lipid/polyisoprenoid-binding YceI-like" evidence="1">
    <location>
        <begin position="10"/>
        <end position="178"/>
    </location>
</feature>
<dbReference type="EMBL" id="MFNE01000036">
    <property type="protein sequence ID" value="OGG94659.1"/>
    <property type="molecule type" value="Genomic_DNA"/>
</dbReference>
<dbReference type="Gene3D" id="2.40.128.110">
    <property type="entry name" value="Lipid/polyisoprenoid-binding, YceI-like"/>
    <property type="match status" value="1"/>
</dbReference>
<sequence>MASSLALAGTYQVDLDHTNIGFRVKHLMVSKVRGQFGKFQGSFDYDEKTHILGQIQTVIQVDSVNTDNEKRDNHLKSPDFFDAQNHPKMTFTSEKVNRSGADYEVIGTLSLKGVSKKITLKGELTGVGKGFKGEKRAGFEARGMINRKEFGLEWNKTLETGAVVVGDDVELILEVEGIEQ</sequence>
<dbReference type="PANTHER" id="PTHR34406:SF1">
    <property type="entry name" value="PROTEIN YCEI"/>
    <property type="match status" value="1"/>
</dbReference>
<reference evidence="2 3" key="1">
    <citation type="journal article" date="2016" name="Nat. Commun.">
        <title>Thousands of microbial genomes shed light on interconnected biogeochemical processes in an aquifer system.</title>
        <authorList>
            <person name="Anantharaman K."/>
            <person name="Brown C.T."/>
            <person name="Hug L.A."/>
            <person name="Sharon I."/>
            <person name="Castelle C.J."/>
            <person name="Probst A.J."/>
            <person name="Thomas B.C."/>
            <person name="Singh A."/>
            <person name="Wilkins M.J."/>
            <person name="Karaoz U."/>
            <person name="Brodie E.L."/>
            <person name="Williams K.H."/>
            <person name="Hubbard S.S."/>
            <person name="Banfield J.F."/>
        </authorList>
    </citation>
    <scope>NUCLEOTIDE SEQUENCE [LARGE SCALE GENOMIC DNA]</scope>
</reference>
<dbReference type="SMART" id="SM00867">
    <property type="entry name" value="YceI"/>
    <property type="match status" value="1"/>
</dbReference>
<dbReference type="InterPro" id="IPR036761">
    <property type="entry name" value="TTHA0802/YceI-like_sf"/>
</dbReference>
<dbReference type="InterPro" id="IPR007372">
    <property type="entry name" value="Lipid/polyisoprenoid-bd_YceI"/>
</dbReference>
<organism evidence="2 3">
    <name type="scientific">Candidatus Lambdaproteobacteria bacterium RIFOXYD2_FULL_50_16</name>
    <dbReference type="NCBI Taxonomy" id="1817772"/>
    <lineage>
        <taxon>Bacteria</taxon>
        <taxon>Pseudomonadati</taxon>
        <taxon>Pseudomonadota</taxon>
        <taxon>Candidatus Lambdaproteobacteria</taxon>
    </lineage>
</organism>
<dbReference type="Pfam" id="PF04264">
    <property type="entry name" value="YceI"/>
    <property type="match status" value="1"/>
</dbReference>
<dbReference type="SUPFAM" id="SSF101874">
    <property type="entry name" value="YceI-like"/>
    <property type="match status" value="1"/>
</dbReference>
<evidence type="ECO:0000313" key="3">
    <source>
        <dbReference type="Proteomes" id="UP000178449"/>
    </source>
</evidence>
<name>A0A1F6G995_9PROT</name>
<dbReference type="PANTHER" id="PTHR34406">
    <property type="entry name" value="PROTEIN YCEI"/>
    <property type="match status" value="1"/>
</dbReference>
<proteinExistence type="predicted"/>
<dbReference type="Proteomes" id="UP000178449">
    <property type="component" value="Unassembled WGS sequence"/>
</dbReference>
<accession>A0A1F6G995</accession>
<evidence type="ECO:0000313" key="2">
    <source>
        <dbReference type="EMBL" id="OGG94659.1"/>
    </source>
</evidence>
<protein>
    <recommendedName>
        <fullName evidence="1">Lipid/polyisoprenoid-binding YceI-like domain-containing protein</fullName>
    </recommendedName>
</protein>
<gene>
    <name evidence="2" type="ORF">A2527_05530</name>
</gene>
<evidence type="ECO:0000259" key="1">
    <source>
        <dbReference type="SMART" id="SM00867"/>
    </source>
</evidence>
<dbReference type="AlphaFoldDB" id="A0A1F6G995"/>